<dbReference type="GO" id="GO:0004725">
    <property type="term" value="F:protein tyrosine phosphatase activity"/>
    <property type="evidence" value="ECO:0007669"/>
    <property type="project" value="UniProtKB-EC"/>
</dbReference>
<accession>A0A210Q7C5</accession>
<dbReference type="CDD" id="cd00047">
    <property type="entry name" value="PTPc"/>
    <property type="match status" value="1"/>
</dbReference>
<dbReference type="FunFam" id="3.90.190.10:FF:000102">
    <property type="entry name" value="Receptor-type tyrosine-protein phosphatase"/>
    <property type="match status" value="1"/>
</dbReference>
<evidence type="ECO:0000256" key="6">
    <source>
        <dbReference type="ARBA" id="ARBA00022912"/>
    </source>
</evidence>
<dbReference type="PROSITE" id="PS50056">
    <property type="entry name" value="TYR_PHOSPHATASE_2"/>
    <property type="match status" value="1"/>
</dbReference>
<evidence type="ECO:0000256" key="2">
    <source>
        <dbReference type="ARBA" id="ARBA00013064"/>
    </source>
</evidence>
<keyword evidence="7 12" id="KW-1133">Transmembrane helix</keyword>
<evidence type="ECO:0000259" key="14">
    <source>
        <dbReference type="PROSITE" id="PS50055"/>
    </source>
</evidence>
<dbReference type="Gene3D" id="3.90.190.10">
    <property type="entry name" value="Protein tyrosine phosphatase superfamily"/>
    <property type="match status" value="1"/>
</dbReference>
<evidence type="ECO:0000256" key="9">
    <source>
        <dbReference type="ARBA" id="ARBA00023180"/>
    </source>
</evidence>
<evidence type="ECO:0000259" key="16">
    <source>
        <dbReference type="PROSITE" id="PS50853"/>
    </source>
</evidence>
<dbReference type="SUPFAM" id="SSF52799">
    <property type="entry name" value="(Phosphotyrosine protein) phosphatases II"/>
    <property type="match status" value="1"/>
</dbReference>
<evidence type="ECO:0000256" key="1">
    <source>
        <dbReference type="ARBA" id="ARBA00004167"/>
    </source>
</evidence>
<comment type="subcellular location">
    <subcellularLocation>
        <location evidence="1">Membrane</location>
        <topology evidence="1">Single-pass membrane protein</topology>
    </subcellularLocation>
</comment>
<keyword evidence="8 12" id="KW-0472">Membrane</keyword>
<dbReference type="InterPro" id="IPR003961">
    <property type="entry name" value="FN3_dom"/>
</dbReference>
<dbReference type="PROSITE" id="PS50055">
    <property type="entry name" value="TYR_PHOSPHATASE_PTP"/>
    <property type="match status" value="1"/>
</dbReference>
<proteinExistence type="predicted"/>
<dbReference type="Proteomes" id="UP000242188">
    <property type="component" value="Unassembled WGS sequence"/>
</dbReference>
<evidence type="ECO:0000256" key="12">
    <source>
        <dbReference type="SAM" id="Phobius"/>
    </source>
</evidence>
<sequence>MKRYVLVCCILKAFSVLCQDPTSDNVTLPSSSLFTSQELPQTPESITQPISTTTPSSTTLSPSMTDLPNTSMGSTPEVTLDTQVQCNYTFKSSPDNQTSKETVCVCPDAFISTRNLTCVKETDLAPTNITLAATKTQLNVTWAYKYLSPGKIHSNLITNISGNTSMDDTNLTFLSRSSSVPGQRISITITPVLNGEPITLSAASVFTAFKPAMPGTLIIPVGGYNTPNATILWNKSDGHVDEYQIHMTPLCPTGVSTEKFLSNIANVSVTGLKHGRKYRLSITAVSGNVTSDTRNITSITTNDIVPDPPKNVTILPSIQTTSVRLAIEPDSDVECSTIYYEATVLFRIYDDEEFEVYLKRNISVKQTNLTIDNLVPGAMYILKIFTKNRDFTSEDNFTTMFRTAESAPGNIQNIRTVNKNESSVHVRFDRPSKPNGEITGYVLRISSTSQRSQAIVMNLTADFDCSRVQSLQIQGHNGTYEDRSCTTVYYDASLEFVVRGLLPFTEYMLTVRAHNNVGAGPQRSENVTTNIGEPHTPDKVNISNIGSNEVTVSWAYGRRTGPTNFSLYITDEILSRSEIQTCSEAQLLPSTSCKASQLKAYWKYSFVVIAKTAVSSAWSSSSETITTSPSRPGSVRNLAVEKQSGDDCTEDVYGVKWTEPQRKERHGLISKYVIKSSLPNHHHMSKPTSTTISNVYEDTETQYTVLFAKAGSTRKIFTVSVMSIIADHKLKSDKRTVTIQIPMCSPGMSGAVTAGVIILVLTCIIVITTLLGLLYKWNMYPCLGQSRTISPRRVTSGASRHIRKKRPFILRNVKQLVDRMKNDSGRLLLLEWSDLNLLTERYPTDIATLPINTPKNRYNNILPYDRSRVKLCGGGNDYINANYIPGFKFEREYIACQGPLPGTIEDFWQMVWEQDVPLIVMLTRCKEGNTVKCEQYWPENLHESETYGAVEVTRTAVEPNDEYVYSEFTIASADHEKTIKHFHFLEWPDFGAEVDCNVFLDFLFKVKGEIHDDLIGPIVVHCSAGVGRTGTYLAIEYLTEFVRTHNLSNEFDIFQYVLKLRQHRNCMVQAKEQYLFIHECLRELVNRQTTVENLSNDGLQMPSEEEYSEQLFGASNGSIEMCNPEDKLMIEEDNDSDNCHAVGHENPSMTTEL</sequence>
<keyword evidence="6" id="KW-0904">Protein phosphatase</keyword>
<dbReference type="InterPro" id="IPR000242">
    <property type="entry name" value="PTP_cat"/>
</dbReference>
<dbReference type="InterPro" id="IPR016130">
    <property type="entry name" value="Tyr_Pase_AS"/>
</dbReference>
<keyword evidence="17" id="KW-0675">Receptor</keyword>
<evidence type="ECO:0000256" key="8">
    <source>
        <dbReference type="ARBA" id="ARBA00023136"/>
    </source>
</evidence>
<dbReference type="InterPro" id="IPR000387">
    <property type="entry name" value="Tyr_Pase_dom"/>
</dbReference>
<dbReference type="SMART" id="SM00404">
    <property type="entry name" value="PTPc_motif"/>
    <property type="match status" value="1"/>
</dbReference>
<dbReference type="Pfam" id="PF00041">
    <property type="entry name" value="fn3"/>
    <property type="match status" value="2"/>
</dbReference>
<dbReference type="EMBL" id="NEDP02004710">
    <property type="protein sequence ID" value="OWF44642.1"/>
    <property type="molecule type" value="Genomic_DNA"/>
</dbReference>
<evidence type="ECO:0000313" key="17">
    <source>
        <dbReference type="EMBL" id="OWF44642.1"/>
    </source>
</evidence>
<dbReference type="GO" id="GO:0016020">
    <property type="term" value="C:membrane"/>
    <property type="evidence" value="ECO:0007669"/>
    <property type="project" value="UniProtKB-SubCell"/>
</dbReference>
<keyword evidence="3 12" id="KW-0812">Transmembrane</keyword>
<name>A0A210Q7C5_MIZYE</name>
<evidence type="ECO:0000256" key="11">
    <source>
        <dbReference type="SAM" id="MobiDB-lite"/>
    </source>
</evidence>
<gene>
    <name evidence="17" type="ORF">KP79_PYT01669</name>
</gene>
<dbReference type="InterPro" id="IPR050713">
    <property type="entry name" value="RTP_Phos/Ushers"/>
</dbReference>
<dbReference type="AlphaFoldDB" id="A0A210Q7C5"/>
<evidence type="ECO:0000256" key="5">
    <source>
        <dbReference type="ARBA" id="ARBA00022801"/>
    </source>
</evidence>
<dbReference type="EC" id="3.1.3.48" evidence="2"/>
<dbReference type="OrthoDB" id="6272991at2759"/>
<organism evidence="17 18">
    <name type="scientific">Mizuhopecten yessoensis</name>
    <name type="common">Japanese scallop</name>
    <name type="synonym">Patinopecten yessoensis</name>
    <dbReference type="NCBI Taxonomy" id="6573"/>
    <lineage>
        <taxon>Eukaryota</taxon>
        <taxon>Metazoa</taxon>
        <taxon>Spiralia</taxon>
        <taxon>Lophotrochozoa</taxon>
        <taxon>Mollusca</taxon>
        <taxon>Bivalvia</taxon>
        <taxon>Autobranchia</taxon>
        <taxon>Pteriomorphia</taxon>
        <taxon>Pectinida</taxon>
        <taxon>Pectinoidea</taxon>
        <taxon>Pectinidae</taxon>
        <taxon>Mizuhopecten</taxon>
    </lineage>
</organism>
<dbReference type="InterPro" id="IPR013783">
    <property type="entry name" value="Ig-like_fold"/>
</dbReference>
<dbReference type="STRING" id="6573.A0A210Q7C5"/>
<evidence type="ECO:0000256" key="4">
    <source>
        <dbReference type="ARBA" id="ARBA00022729"/>
    </source>
</evidence>
<feature type="compositionally biased region" description="Low complexity" evidence="11">
    <location>
        <begin position="42"/>
        <end position="65"/>
    </location>
</feature>
<dbReference type="PANTHER" id="PTHR46957">
    <property type="entry name" value="CYTOKINE RECEPTOR"/>
    <property type="match status" value="1"/>
</dbReference>
<feature type="domain" description="Fibronectin type-III" evidence="16">
    <location>
        <begin position="536"/>
        <end position="630"/>
    </location>
</feature>
<dbReference type="PROSITE" id="PS50853">
    <property type="entry name" value="FN3"/>
    <property type="match status" value="4"/>
</dbReference>
<dbReference type="InterPro" id="IPR029021">
    <property type="entry name" value="Prot-tyrosine_phosphatase-like"/>
</dbReference>
<keyword evidence="18" id="KW-1185">Reference proteome</keyword>
<dbReference type="Pfam" id="PF00102">
    <property type="entry name" value="Y_phosphatase"/>
    <property type="match status" value="1"/>
</dbReference>
<feature type="transmembrane region" description="Helical" evidence="12">
    <location>
        <begin position="751"/>
        <end position="775"/>
    </location>
</feature>
<keyword evidence="5" id="KW-0378">Hydrolase</keyword>
<feature type="domain" description="Tyrosine specific protein phosphatases" evidence="15">
    <location>
        <begin position="1000"/>
        <end position="1075"/>
    </location>
</feature>
<feature type="domain" description="Fibronectin type-III" evidence="16">
    <location>
        <begin position="308"/>
        <end position="406"/>
    </location>
</feature>
<reference evidence="17 18" key="1">
    <citation type="journal article" date="2017" name="Nat. Ecol. Evol.">
        <title>Scallop genome provides insights into evolution of bilaterian karyotype and development.</title>
        <authorList>
            <person name="Wang S."/>
            <person name="Zhang J."/>
            <person name="Jiao W."/>
            <person name="Li J."/>
            <person name="Xun X."/>
            <person name="Sun Y."/>
            <person name="Guo X."/>
            <person name="Huan P."/>
            <person name="Dong B."/>
            <person name="Zhang L."/>
            <person name="Hu X."/>
            <person name="Sun X."/>
            <person name="Wang J."/>
            <person name="Zhao C."/>
            <person name="Wang Y."/>
            <person name="Wang D."/>
            <person name="Huang X."/>
            <person name="Wang R."/>
            <person name="Lv J."/>
            <person name="Li Y."/>
            <person name="Zhang Z."/>
            <person name="Liu B."/>
            <person name="Lu W."/>
            <person name="Hui Y."/>
            <person name="Liang J."/>
            <person name="Zhou Z."/>
            <person name="Hou R."/>
            <person name="Li X."/>
            <person name="Liu Y."/>
            <person name="Li H."/>
            <person name="Ning X."/>
            <person name="Lin Y."/>
            <person name="Zhao L."/>
            <person name="Xing Q."/>
            <person name="Dou J."/>
            <person name="Li Y."/>
            <person name="Mao J."/>
            <person name="Guo H."/>
            <person name="Dou H."/>
            <person name="Li T."/>
            <person name="Mu C."/>
            <person name="Jiang W."/>
            <person name="Fu Q."/>
            <person name="Fu X."/>
            <person name="Miao Y."/>
            <person name="Liu J."/>
            <person name="Yu Q."/>
            <person name="Li R."/>
            <person name="Liao H."/>
            <person name="Li X."/>
            <person name="Kong Y."/>
            <person name="Jiang Z."/>
            <person name="Chourrout D."/>
            <person name="Li R."/>
            <person name="Bao Z."/>
        </authorList>
    </citation>
    <scope>NUCLEOTIDE SEQUENCE [LARGE SCALE GENOMIC DNA]</scope>
    <source>
        <strain evidence="17 18">PY_sf001</strain>
    </source>
</reference>
<comment type="catalytic activity">
    <reaction evidence="10">
        <text>O-phospho-L-tyrosyl-[protein] + H2O = L-tyrosyl-[protein] + phosphate</text>
        <dbReference type="Rhea" id="RHEA:10684"/>
        <dbReference type="Rhea" id="RHEA-COMP:10136"/>
        <dbReference type="Rhea" id="RHEA-COMP:20101"/>
        <dbReference type="ChEBI" id="CHEBI:15377"/>
        <dbReference type="ChEBI" id="CHEBI:43474"/>
        <dbReference type="ChEBI" id="CHEBI:46858"/>
        <dbReference type="ChEBI" id="CHEBI:61978"/>
        <dbReference type="EC" id="3.1.3.48"/>
    </reaction>
</comment>
<feature type="domain" description="Tyrosine-protein phosphatase" evidence="14">
    <location>
        <begin position="828"/>
        <end position="1084"/>
    </location>
</feature>
<feature type="domain" description="Fibronectin type-III" evidence="16">
    <location>
        <begin position="213"/>
        <end position="304"/>
    </location>
</feature>
<dbReference type="PRINTS" id="PR00700">
    <property type="entry name" value="PRTYPHPHTASE"/>
</dbReference>
<dbReference type="SMART" id="SM00194">
    <property type="entry name" value="PTPc"/>
    <property type="match status" value="1"/>
</dbReference>
<dbReference type="CDD" id="cd00063">
    <property type="entry name" value="FN3"/>
    <property type="match status" value="4"/>
</dbReference>
<keyword evidence="4 13" id="KW-0732">Signal</keyword>
<comment type="caution">
    <text evidence="17">The sequence shown here is derived from an EMBL/GenBank/DDBJ whole genome shotgun (WGS) entry which is preliminary data.</text>
</comment>
<dbReference type="SMART" id="SM00060">
    <property type="entry name" value="FN3"/>
    <property type="match status" value="4"/>
</dbReference>
<dbReference type="InterPro" id="IPR003595">
    <property type="entry name" value="Tyr_Pase_cat"/>
</dbReference>
<feature type="compositionally biased region" description="Polar residues" evidence="11">
    <location>
        <begin position="66"/>
        <end position="76"/>
    </location>
</feature>
<evidence type="ECO:0000313" key="18">
    <source>
        <dbReference type="Proteomes" id="UP000242188"/>
    </source>
</evidence>
<evidence type="ECO:0000259" key="15">
    <source>
        <dbReference type="PROSITE" id="PS50056"/>
    </source>
</evidence>
<dbReference type="SUPFAM" id="SSF49265">
    <property type="entry name" value="Fibronectin type III"/>
    <property type="match status" value="3"/>
</dbReference>
<protein>
    <recommendedName>
        <fullName evidence="2">protein-tyrosine-phosphatase</fullName>
        <ecNumber evidence="2">3.1.3.48</ecNumber>
    </recommendedName>
</protein>
<dbReference type="PROSITE" id="PS00383">
    <property type="entry name" value="TYR_PHOSPHATASE_1"/>
    <property type="match status" value="1"/>
</dbReference>
<evidence type="ECO:0000256" key="10">
    <source>
        <dbReference type="ARBA" id="ARBA00051722"/>
    </source>
</evidence>
<keyword evidence="9" id="KW-0325">Glycoprotein</keyword>
<evidence type="ECO:0000256" key="3">
    <source>
        <dbReference type="ARBA" id="ARBA00022692"/>
    </source>
</evidence>
<evidence type="ECO:0000256" key="7">
    <source>
        <dbReference type="ARBA" id="ARBA00022989"/>
    </source>
</evidence>
<feature type="signal peptide" evidence="13">
    <location>
        <begin position="1"/>
        <end position="18"/>
    </location>
</feature>
<dbReference type="InterPro" id="IPR036116">
    <property type="entry name" value="FN3_sf"/>
</dbReference>
<dbReference type="Gene3D" id="2.60.40.10">
    <property type="entry name" value="Immunoglobulins"/>
    <property type="match status" value="4"/>
</dbReference>
<feature type="region of interest" description="Disordered" evidence="11">
    <location>
        <begin position="34"/>
        <end position="76"/>
    </location>
</feature>
<feature type="domain" description="Fibronectin type-III" evidence="16">
    <location>
        <begin position="407"/>
        <end position="534"/>
    </location>
</feature>
<dbReference type="PANTHER" id="PTHR46957:SF3">
    <property type="entry name" value="CYTOKINE RECEPTOR"/>
    <property type="match status" value="1"/>
</dbReference>
<evidence type="ECO:0000256" key="13">
    <source>
        <dbReference type="SAM" id="SignalP"/>
    </source>
</evidence>
<feature type="chain" id="PRO_5012916669" description="protein-tyrosine-phosphatase" evidence="13">
    <location>
        <begin position="19"/>
        <end position="1153"/>
    </location>
</feature>